<name>A0A8J5PKH6_FUSOX</name>
<evidence type="ECO:0000313" key="1">
    <source>
        <dbReference type="EMBL" id="KAG7425714.1"/>
    </source>
</evidence>
<comment type="caution">
    <text evidence="1">The sequence shown here is derived from an EMBL/GenBank/DDBJ whole genome shotgun (WGS) entry which is preliminary data.</text>
</comment>
<gene>
    <name evidence="1" type="ORF">Forpi1262_v013601</name>
</gene>
<reference evidence="1" key="1">
    <citation type="submission" date="2021-04" db="EMBL/GenBank/DDBJ databases">
        <title>First draft genome resource for Brassicaceae pathogens Fusarium oxysporum f. sp. raphani and Fusarium oxysporum f. sp. rapae.</title>
        <authorList>
            <person name="Asai S."/>
        </authorList>
    </citation>
    <scope>NUCLEOTIDE SEQUENCE</scope>
    <source>
        <strain evidence="1">Tf1262</strain>
    </source>
</reference>
<organism evidence="1 2">
    <name type="scientific">Fusarium oxysporum f. sp. raphani</name>
    <dbReference type="NCBI Taxonomy" id="96318"/>
    <lineage>
        <taxon>Eukaryota</taxon>
        <taxon>Fungi</taxon>
        <taxon>Dikarya</taxon>
        <taxon>Ascomycota</taxon>
        <taxon>Pezizomycotina</taxon>
        <taxon>Sordariomycetes</taxon>
        <taxon>Hypocreomycetidae</taxon>
        <taxon>Hypocreales</taxon>
        <taxon>Nectriaceae</taxon>
        <taxon>Fusarium</taxon>
        <taxon>Fusarium oxysporum species complex</taxon>
    </lineage>
</organism>
<dbReference type="Proteomes" id="UP000693942">
    <property type="component" value="Unassembled WGS sequence"/>
</dbReference>
<proteinExistence type="predicted"/>
<sequence length="93" mass="10213">MNSFVRLSPRKGSSQVLTIAVFAAQVRKANGTQQTASGARSCSLVTINTQTHAEVERDTVTEVLTENSVYFSSWGAQRPGRWDRVFSSCSMKV</sequence>
<dbReference type="AlphaFoldDB" id="A0A8J5PKH6"/>
<evidence type="ECO:0000313" key="2">
    <source>
        <dbReference type="Proteomes" id="UP000693942"/>
    </source>
</evidence>
<dbReference type="EMBL" id="JAELUR010000011">
    <property type="protein sequence ID" value="KAG7425714.1"/>
    <property type="molecule type" value="Genomic_DNA"/>
</dbReference>
<accession>A0A8J5PKH6</accession>
<protein>
    <submittedName>
        <fullName evidence="1">Uncharacterized protein</fullName>
    </submittedName>
</protein>